<name>A0A6L3ZKH0_9FLAO</name>
<gene>
    <name evidence="2" type="ORF">F8C82_07270</name>
</gene>
<dbReference type="OrthoDB" id="1120420at2"/>
<evidence type="ECO:0000313" key="3">
    <source>
        <dbReference type="Proteomes" id="UP000484164"/>
    </source>
</evidence>
<dbReference type="InterPro" id="IPR025665">
    <property type="entry name" value="Beta-barrel_OMP_2"/>
</dbReference>
<dbReference type="Pfam" id="PF13568">
    <property type="entry name" value="OMP_b-brl_2"/>
    <property type="match status" value="1"/>
</dbReference>
<proteinExistence type="predicted"/>
<dbReference type="RefSeq" id="WP_151692881.1">
    <property type="nucleotide sequence ID" value="NZ_BMGX01000002.1"/>
</dbReference>
<comment type="caution">
    <text evidence="2">The sequence shown here is derived from an EMBL/GenBank/DDBJ whole genome shotgun (WGS) entry which is preliminary data.</text>
</comment>
<dbReference type="AlphaFoldDB" id="A0A6L3ZKH0"/>
<keyword evidence="3" id="KW-1185">Reference proteome</keyword>
<sequence length="218" mass="24485">MSVAAQSQILISLLFGDKLNSDGVEFGLDGGLAIPTLTQTEELKARYTLNLGMYFDIRIRESWFLHTGFIVKSPGGGANISPYTTGISSIDDQLDKSKVTRRLGYIHLPAFIRYRFPNFLFLEGGPQVGFMTAAYDRFRIQSGDNDLEYKHDLINQHHRWDAGLTVGVGYKLFHGRGITTGVRYYMGLTDVSKNDGIQQNRIGYIYVSIPIGRHDIPE</sequence>
<evidence type="ECO:0000259" key="1">
    <source>
        <dbReference type="Pfam" id="PF13568"/>
    </source>
</evidence>
<feature type="domain" description="Outer membrane protein beta-barrel" evidence="1">
    <location>
        <begin position="22"/>
        <end position="191"/>
    </location>
</feature>
<dbReference type="EMBL" id="WBVQ01000001">
    <property type="protein sequence ID" value="KAB2818193.1"/>
    <property type="molecule type" value="Genomic_DNA"/>
</dbReference>
<organism evidence="2 3">
    <name type="scientific">Phaeocystidibacter marisrubri</name>
    <dbReference type="NCBI Taxonomy" id="1577780"/>
    <lineage>
        <taxon>Bacteria</taxon>
        <taxon>Pseudomonadati</taxon>
        <taxon>Bacteroidota</taxon>
        <taxon>Flavobacteriia</taxon>
        <taxon>Flavobacteriales</taxon>
        <taxon>Phaeocystidibacteraceae</taxon>
        <taxon>Phaeocystidibacter</taxon>
    </lineage>
</organism>
<protein>
    <submittedName>
        <fullName evidence="2">PorT family protein</fullName>
    </submittedName>
</protein>
<reference evidence="2 3" key="1">
    <citation type="submission" date="2019-10" db="EMBL/GenBank/DDBJ databases">
        <title>Genome sequence of Phaeocystidibacter marisrubri JCM30614 (type strain).</title>
        <authorList>
            <person name="Bowman J.P."/>
        </authorList>
    </citation>
    <scope>NUCLEOTIDE SEQUENCE [LARGE SCALE GENOMIC DNA]</scope>
    <source>
        <strain evidence="2 3">JCM 30614</strain>
    </source>
</reference>
<dbReference type="Proteomes" id="UP000484164">
    <property type="component" value="Unassembled WGS sequence"/>
</dbReference>
<evidence type="ECO:0000313" key="2">
    <source>
        <dbReference type="EMBL" id="KAB2818193.1"/>
    </source>
</evidence>
<accession>A0A6L3ZKH0</accession>